<proteinExistence type="predicted"/>
<gene>
    <name evidence="1" type="ORF">ILUMI_18536</name>
</gene>
<name>A0A8K0G415_IGNLU</name>
<evidence type="ECO:0000313" key="1">
    <source>
        <dbReference type="EMBL" id="KAF2887637.1"/>
    </source>
</evidence>
<accession>A0A8K0G415</accession>
<comment type="caution">
    <text evidence="1">The sequence shown here is derived from an EMBL/GenBank/DDBJ whole genome shotgun (WGS) entry which is preliminary data.</text>
</comment>
<dbReference type="EMBL" id="VTPC01082486">
    <property type="protein sequence ID" value="KAF2887637.1"/>
    <property type="molecule type" value="Genomic_DNA"/>
</dbReference>
<protein>
    <submittedName>
        <fullName evidence="1">Uncharacterized protein</fullName>
    </submittedName>
</protein>
<reference evidence="1" key="1">
    <citation type="submission" date="2019-08" db="EMBL/GenBank/DDBJ databases">
        <title>The genome of the North American firefly Photinus pyralis.</title>
        <authorList>
            <consortium name="Photinus pyralis genome working group"/>
            <person name="Fallon T.R."/>
            <person name="Sander Lower S.E."/>
            <person name="Weng J.-K."/>
        </authorList>
    </citation>
    <scope>NUCLEOTIDE SEQUENCE</scope>
    <source>
        <strain evidence="1">TRF0915ILg1</strain>
        <tissue evidence="1">Whole body</tissue>
    </source>
</reference>
<dbReference type="OrthoDB" id="6767270at2759"/>
<organism evidence="1 2">
    <name type="scientific">Ignelater luminosus</name>
    <name type="common">Cucubano</name>
    <name type="synonym">Pyrophorus luminosus</name>
    <dbReference type="NCBI Taxonomy" id="2038154"/>
    <lineage>
        <taxon>Eukaryota</taxon>
        <taxon>Metazoa</taxon>
        <taxon>Ecdysozoa</taxon>
        <taxon>Arthropoda</taxon>
        <taxon>Hexapoda</taxon>
        <taxon>Insecta</taxon>
        <taxon>Pterygota</taxon>
        <taxon>Neoptera</taxon>
        <taxon>Endopterygota</taxon>
        <taxon>Coleoptera</taxon>
        <taxon>Polyphaga</taxon>
        <taxon>Elateriformia</taxon>
        <taxon>Elateroidea</taxon>
        <taxon>Elateridae</taxon>
        <taxon>Agrypninae</taxon>
        <taxon>Pyrophorini</taxon>
        <taxon>Ignelater</taxon>
    </lineage>
</organism>
<dbReference type="Proteomes" id="UP000801492">
    <property type="component" value="Unassembled WGS sequence"/>
</dbReference>
<sequence length="73" mass="8723">MIQLVKEKFSNITKEEWQNVCNHVENLETEYLQRKHIIDDIMDRSLTFTINTGESLDEWEDDSVADDDKDDEF</sequence>
<keyword evidence="2" id="KW-1185">Reference proteome</keyword>
<dbReference type="AlphaFoldDB" id="A0A8K0G415"/>
<evidence type="ECO:0000313" key="2">
    <source>
        <dbReference type="Proteomes" id="UP000801492"/>
    </source>
</evidence>